<name>A0A4Y2GD95_ARAVE</name>
<reference evidence="2 3" key="1">
    <citation type="journal article" date="2019" name="Sci. Rep.">
        <title>Orb-weaving spider Araneus ventricosus genome elucidates the spidroin gene catalogue.</title>
        <authorList>
            <person name="Kono N."/>
            <person name="Nakamura H."/>
            <person name="Ohtoshi R."/>
            <person name="Moran D.A.P."/>
            <person name="Shinohara A."/>
            <person name="Yoshida Y."/>
            <person name="Fujiwara M."/>
            <person name="Mori M."/>
            <person name="Tomita M."/>
            <person name="Arakawa K."/>
        </authorList>
    </citation>
    <scope>NUCLEOTIDE SEQUENCE [LARGE SCALE GENOMIC DNA]</scope>
</reference>
<accession>A0A4Y2GD95</accession>
<organism evidence="2 3">
    <name type="scientific">Araneus ventricosus</name>
    <name type="common">Orbweaver spider</name>
    <name type="synonym">Epeira ventricosa</name>
    <dbReference type="NCBI Taxonomy" id="182803"/>
    <lineage>
        <taxon>Eukaryota</taxon>
        <taxon>Metazoa</taxon>
        <taxon>Ecdysozoa</taxon>
        <taxon>Arthropoda</taxon>
        <taxon>Chelicerata</taxon>
        <taxon>Arachnida</taxon>
        <taxon>Araneae</taxon>
        <taxon>Araneomorphae</taxon>
        <taxon>Entelegynae</taxon>
        <taxon>Araneoidea</taxon>
        <taxon>Araneidae</taxon>
        <taxon>Araneus</taxon>
    </lineage>
</organism>
<dbReference type="AlphaFoldDB" id="A0A4Y2GD95"/>
<evidence type="ECO:0000313" key="3">
    <source>
        <dbReference type="Proteomes" id="UP000499080"/>
    </source>
</evidence>
<evidence type="ECO:0000313" key="2">
    <source>
        <dbReference type="EMBL" id="GBM50746.1"/>
    </source>
</evidence>
<sequence>MIEEVKGEVQRKIDEVEGKVQRKIEEVKSKVQDEIEEKKSEVQRKIAASRRGLVILKLHQIISQSRALTFDRQTSETVFKTQLDVVSSTNGWTDFVKANQLVATLRGSEAEVLQGIPTDKLTNLTTFEKALKSGFGDNHLVQLYGIELKTRRKKPGESLQVLAANVARLMSLAYAECSQDVREFLVAQYFVDTIRDEDTQQSTRLVDAKDLKSALAYSMKYEAAKTISKTSRHVRLIEMENDISRERDYINFNIFSTGWKNY</sequence>
<dbReference type="PANTHER" id="PTHR45823">
    <property type="entry name" value="T-SNARE COILED-COIL HOMOLOGY DOMAIN-CONTAINING PROTEIN"/>
    <property type="match status" value="1"/>
</dbReference>
<proteinExistence type="predicted"/>
<dbReference type="Proteomes" id="UP000499080">
    <property type="component" value="Unassembled WGS sequence"/>
</dbReference>
<evidence type="ECO:0000256" key="1">
    <source>
        <dbReference type="SAM" id="Coils"/>
    </source>
</evidence>
<gene>
    <name evidence="2" type="ORF">AVEN_144168_1</name>
</gene>
<dbReference type="PANTHER" id="PTHR45823:SF1">
    <property type="entry name" value="T-SNARE COILED-COIL HOMOLOGY DOMAIN-CONTAINING PROTEIN"/>
    <property type="match status" value="1"/>
</dbReference>
<keyword evidence="1" id="KW-0175">Coiled coil</keyword>
<dbReference type="OrthoDB" id="8960516at2759"/>
<comment type="caution">
    <text evidence="2">The sequence shown here is derived from an EMBL/GenBank/DDBJ whole genome shotgun (WGS) entry which is preliminary data.</text>
</comment>
<keyword evidence="3" id="KW-1185">Reference proteome</keyword>
<dbReference type="EMBL" id="BGPR01001309">
    <property type="protein sequence ID" value="GBM50746.1"/>
    <property type="molecule type" value="Genomic_DNA"/>
</dbReference>
<feature type="coiled-coil region" evidence="1">
    <location>
        <begin position="6"/>
        <end position="48"/>
    </location>
</feature>
<protein>
    <submittedName>
        <fullName evidence="2">Uncharacterized protein</fullName>
    </submittedName>
</protein>